<dbReference type="FunFam" id="3.80.10.10:FF:000129">
    <property type="entry name" value="Leucine-rich repeat receptor-like kinase"/>
    <property type="match status" value="1"/>
</dbReference>
<dbReference type="FunFam" id="3.80.10.10:FF:000383">
    <property type="entry name" value="Leucine-rich repeat receptor protein kinase EMS1"/>
    <property type="match status" value="1"/>
</dbReference>
<evidence type="ECO:0000256" key="5">
    <source>
        <dbReference type="ARBA" id="ARBA00022692"/>
    </source>
</evidence>
<dbReference type="InterPro" id="IPR000719">
    <property type="entry name" value="Prot_kinase_dom"/>
</dbReference>
<evidence type="ECO:0000256" key="7">
    <source>
        <dbReference type="ARBA" id="ARBA00022741"/>
    </source>
</evidence>
<dbReference type="SMART" id="SM00369">
    <property type="entry name" value="LRR_TYP"/>
    <property type="match status" value="4"/>
</dbReference>
<dbReference type="Gene3D" id="1.10.510.10">
    <property type="entry name" value="Transferase(Phosphotransferase) domain 1"/>
    <property type="match status" value="1"/>
</dbReference>
<organism evidence="16 17">
    <name type="scientific">Marchantia polymorpha</name>
    <name type="common">Common liverwort</name>
    <name type="synonym">Marchantia aquatica</name>
    <dbReference type="NCBI Taxonomy" id="3197"/>
    <lineage>
        <taxon>Eukaryota</taxon>
        <taxon>Viridiplantae</taxon>
        <taxon>Streptophyta</taxon>
        <taxon>Embryophyta</taxon>
        <taxon>Marchantiophyta</taxon>
        <taxon>Marchantiopsida</taxon>
        <taxon>Marchantiidae</taxon>
        <taxon>Marchantiales</taxon>
        <taxon>Marchantiaceae</taxon>
        <taxon>Marchantia</taxon>
    </lineage>
</organism>
<dbReference type="PROSITE" id="PS50011">
    <property type="entry name" value="PROTEIN_KINASE_DOM"/>
    <property type="match status" value="1"/>
</dbReference>
<dbReference type="PANTHER" id="PTHR48006:SF84">
    <property type="entry name" value="REPEAT TRANSMEMBRANE PROTEIN KINASE, PUTATIVE, EXPRESSED-RELATED"/>
    <property type="match status" value="1"/>
</dbReference>
<dbReference type="GO" id="GO:0004672">
    <property type="term" value="F:protein kinase activity"/>
    <property type="evidence" value="ECO:0000318"/>
    <property type="project" value="GO_Central"/>
</dbReference>
<keyword evidence="7 12" id="KW-0547">Nucleotide-binding</keyword>
<keyword evidence="4" id="KW-0808">Transferase</keyword>
<evidence type="ECO:0000256" key="6">
    <source>
        <dbReference type="ARBA" id="ARBA00022737"/>
    </source>
</evidence>
<dbReference type="CDD" id="cd14066">
    <property type="entry name" value="STKc_IRAK"/>
    <property type="match status" value="1"/>
</dbReference>
<dbReference type="InterPro" id="IPR001611">
    <property type="entry name" value="Leu-rich_rpt"/>
</dbReference>
<dbReference type="SMART" id="SM00220">
    <property type="entry name" value="S_TKc"/>
    <property type="match status" value="1"/>
</dbReference>
<feature type="region of interest" description="Disordered" evidence="13">
    <location>
        <begin position="913"/>
        <end position="974"/>
    </location>
</feature>
<keyword evidence="9 12" id="KW-0067">ATP-binding</keyword>
<keyword evidence="8" id="KW-0418">Kinase</keyword>
<dbReference type="AlphaFoldDB" id="A0A2R6W9N3"/>
<dbReference type="PROSITE" id="PS00107">
    <property type="entry name" value="PROTEIN_KINASE_ATP"/>
    <property type="match status" value="1"/>
</dbReference>
<dbReference type="InterPro" id="IPR003591">
    <property type="entry name" value="Leu-rich_rpt_typical-subtyp"/>
</dbReference>
<keyword evidence="10 14" id="KW-1133">Transmembrane helix</keyword>
<dbReference type="Gene3D" id="3.80.10.10">
    <property type="entry name" value="Ribonuclease Inhibitor"/>
    <property type="match status" value="3"/>
</dbReference>
<keyword evidence="2" id="KW-0723">Serine/threonine-protein kinase</keyword>
<dbReference type="EMBL" id="KZ772794">
    <property type="protein sequence ID" value="PTQ30559.1"/>
    <property type="molecule type" value="Genomic_DNA"/>
</dbReference>
<dbReference type="FunFam" id="3.30.200.20:FF:000039">
    <property type="entry name" value="receptor-like protein kinase FERONIA"/>
    <property type="match status" value="1"/>
</dbReference>
<evidence type="ECO:0000256" key="9">
    <source>
        <dbReference type="ARBA" id="ARBA00022840"/>
    </source>
</evidence>
<evidence type="ECO:0000256" key="2">
    <source>
        <dbReference type="ARBA" id="ARBA00022527"/>
    </source>
</evidence>
<feature type="compositionally biased region" description="Basic residues" evidence="13">
    <location>
        <begin position="1"/>
        <end position="13"/>
    </location>
</feature>
<dbReference type="InterPro" id="IPR017441">
    <property type="entry name" value="Protein_kinase_ATP_BS"/>
</dbReference>
<keyword evidence="6" id="KW-0677">Repeat</keyword>
<evidence type="ECO:0000256" key="1">
    <source>
        <dbReference type="ARBA" id="ARBA00004167"/>
    </source>
</evidence>
<dbReference type="OrthoDB" id="1405469at2759"/>
<comment type="subcellular location">
    <subcellularLocation>
        <location evidence="1">Membrane</location>
        <topology evidence="1">Single-pass membrane protein</topology>
    </subcellularLocation>
</comment>
<protein>
    <recommendedName>
        <fullName evidence="15">Protein kinase domain-containing protein</fullName>
    </recommendedName>
</protein>
<accession>A0A2R6W9N3</accession>
<dbReference type="Pfam" id="PF07714">
    <property type="entry name" value="PK_Tyr_Ser-Thr"/>
    <property type="match status" value="1"/>
</dbReference>
<dbReference type="InterPro" id="IPR051824">
    <property type="entry name" value="LRR_Rcpt-Like_S/T_Kinase"/>
</dbReference>
<keyword evidence="17" id="KW-1185">Reference proteome</keyword>
<evidence type="ECO:0000256" key="14">
    <source>
        <dbReference type="SAM" id="Phobius"/>
    </source>
</evidence>
<dbReference type="InterPro" id="IPR011009">
    <property type="entry name" value="Kinase-like_dom_sf"/>
</dbReference>
<feature type="region of interest" description="Disordered" evidence="13">
    <location>
        <begin position="1"/>
        <end position="22"/>
    </location>
</feature>
<name>A0A2R6W9N3_MARPO</name>
<evidence type="ECO:0000256" key="10">
    <source>
        <dbReference type="ARBA" id="ARBA00022989"/>
    </source>
</evidence>
<dbReference type="GO" id="GO:0004674">
    <property type="term" value="F:protein serine/threonine kinase activity"/>
    <property type="evidence" value="ECO:0007669"/>
    <property type="project" value="UniProtKB-KW"/>
</dbReference>
<keyword evidence="3" id="KW-0433">Leucine-rich repeat</keyword>
<dbReference type="SUPFAM" id="SSF56112">
    <property type="entry name" value="Protein kinase-like (PK-like)"/>
    <property type="match status" value="1"/>
</dbReference>
<evidence type="ECO:0000313" key="16">
    <source>
        <dbReference type="EMBL" id="PTQ30559.1"/>
    </source>
</evidence>
<evidence type="ECO:0000256" key="8">
    <source>
        <dbReference type="ARBA" id="ARBA00022777"/>
    </source>
</evidence>
<keyword evidence="5 14" id="KW-0812">Transmembrane</keyword>
<evidence type="ECO:0000256" key="13">
    <source>
        <dbReference type="SAM" id="MobiDB-lite"/>
    </source>
</evidence>
<dbReference type="FunFam" id="1.10.510.10:FF:000095">
    <property type="entry name" value="protein STRUBBELIG-RECEPTOR FAMILY 8"/>
    <property type="match status" value="1"/>
</dbReference>
<dbReference type="InterPro" id="IPR008271">
    <property type="entry name" value="Ser/Thr_kinase_AS"/>
</dbReference>
<evidence type="ECO:0000256" key="4">
    <source>
        <dbReference type="ARBA" id="ARBA00022679"/>
    </source>
</evidence>
<dbReference type="Gramene" id="Mp2g16600.1">
    <property type="protein sequence ID" value="Mp2g16600.1.cds"/>
    <property type="gene ID" value="Mp2g16600"/>
</dbReference>
<dbReference type="GO" id="GO:0045088">
    <property type="term" value="P:regulation of innate immune response"/>
    <property type="evidence" value="ECO:0000318"/>
    <property type="project" value="GO_Central"/>
</dbReference>
<dbReference type="GO" id="GO:0016020">
    <property type="term" value="C:membrane"/>
    <property type="evidence" value="ECO:0007669"/>
    <property type="project" value="UniProtKB-SubCell"/>
</dbReference>
<dbReference type="SUPFAM" id="SSF52058">
    <property type="entry name" value="L domain-like"/>
    <property type="match status" value="2"/>
</dbReference>
<feature type="compositionally biased region" description="Polar residues" evidence="13">
    <location>
        <begin position="963"/>
        <end position="974"/>
    </location>
</feature>
<keyword evidence="11 14" id="KW-0472">Membrane</keyword>
<dbReference type="GO" id="GO:0005524">
    <property type="term" value="F:ATP binding"/>
    <property type="evidence" value="ECO:0007669"/>
    <property type="project" value="UniProtKB-UniRule"/>
</dbReference>
<evidence type="ECO:0000313" key="17">
    <source>
        <dbReference type="Proteomes" id="UP000244005"/>
    </source>
</evidence>
<dbReference type="PANTHER" id="PTHR48006">
    <property type="entry name" value="LEUCINE-RICH REPEAT-CONTAINING PROTEIN DDB_G0281931-RELATED"/>
    <property type="match status" value="1"/>
</dbReference>
<evidence type="ECO:0000256" key="3">
    <source>
        <dbReference type="ARBA" id="ARBA00022614"/>
    </source>
</evidence>
<dbReference type="InterPro" id="IPR032675">
    <property type="entry name" value="LRR_dom_sf"/>
</dbReference>
<evidence type="ECO:0000256" key="12">
    <source>
        <dbReference type="PROSITE-ProRule" id="PRU10141"/>
    </source>
</evidence>
<gene>
    <name evidence="16" type="ORF">MARPO_0122s0003</name>
</gene>
<evidence type="ECO:0000259" key="15">
    <source>
        <dbReference type="PROSITE" id="PS50011"/>
    </source>
</evidence>
<sequence>MQRSPSRKRCRSHPTRDMKGSDTRWGSVRIQVSSMLFCSLLLMHTWNANAALSAEEETTLELVRDHFGLPNWTGDPCITLDWIKCSNTSTTSTTTNVWTINLTEKNLTGQLPASITQLRQLRELIVYQNDLVGPVPDLSNLTFLTFLDLSENNFTGPIPDTTAFTNLSQIIVSGNKFSDGFPASLFNHTTIRKIMSNNNPIGGPVPDFSGVTSIRELYFAMTQVVGSIPASMGNLTQTTHIEFHNNPNISGVLPNLTGFLSLQYWDASNCDLSGPLPDFRNAGGLIKAAFTNNNFNGTIAPAFFQHDKIRWVNLDSNPQLTGEVPDVGLLTSVEVFSINNCNLTGLLPSFKNNTKLMYLNLWNNRFTGFSDPDFSHITTLVVLDAQNNSMTGSLPEVPPSSSQIKTSERFLQKLRLNNNSFSGEIPKSWFNLSFTEILRLDRNNLSGVIPKEIGNLTDLQTLNLANNFFSGPIPEEIGLLTGLQTLDLRNNSFSGTVPESLALIPNLTRVWLDNNNFTAIPQALITKLGANVTFANNTNIQILTSSTSSSGLSTGGIVGVVIGAIVAGIAVLSILLYIHKRRHADDLSREDMPKSAKFFRLKDIKKMTCNYKTLIGKGGFGSVYHGKLSDGKEVAVKVRAADSKQGVGEFLNEVRLLSRLHHRNLVPLVGYCLESRQQILVYDYMSQGTLNDHLHHAGTLPYTSETASADQSTTRPPLSWKTRIEIAIGSARGLEYLHKDCNPPVIHRDVKSSNILLGDKLQAKVTDLGISKQVPELATDDMEQHTMSGVSTAIKGTIGYLDPEYFVRRKLTTKSDVFSFGIVLLEIITGKRPHSVDFSLSDDTNLNDWVRDAVDMDEVDRIVDPALKGGYDEEGMRKVAVCAVQCIAPSGGERPDMGEIVNVLTEALQLEGGQVDPPVDGNPADVHRKFIDDDSVPFSGQLGVPLKPKPVDEVDPTDLSDVSYPTQSTKSYGP</sequence>
<proteinExistence type="predicted"/>
<dbReference type="Proteomes" id="UP000244005">
    <property type="component" value="Unassembled WGS sequence"/>
</dbReference>
<feature type="transmembrane region" description="Helical" evidence="14">
    <location>
        <begin position="556"/>
        <end position="578"/>
    </location>
</feature>
<dbReference type="Gene3D" id="3.30.200.20">
    <property type="entry name" value="Phosphorylase Kinase, domain 1"/>
    <property type="match status" value="1"/>
</dbReference>
<dbReference type="PROSITE" id="PS00108">
    <property type="entry name" value="PROTEIN_KINASE_ST"/>
    <property type="match status" value="1"/>
</dbReference>
<dbReference type="Pfam" id="PF00560">
    <property type="entry name" value="LRR_1"/>
    <property type="match status" value="6"/>
</dbReference>
<dbReference type="InterPro" id="IPR001245">
    <property type="entry name" value="Ser-Thr/Tyr_kinase_cat_dom"/>
</dbReference>
<feature type="domain" description="Protein kinase" evidence="15">
    <location>
        <begin position="609"/>
        <end position="908"/>
    </location>
</feature>
<reference evidence="17" key="1">
    <citation type="journal article" date="2017" name="Cell">
        <title>Insights into land plant evolution garnered from the Marchantia polymorpha genome.</title>
        <authorList>
            <person name="Bowman J.L."/>
            <person name="Kohchi T."/>
            <person name="Yamato K.T."/>
            <person name="Jenkins J."/>
            <person name="Shu S."/>
            <person name="Ishizaki K."/>
            <person name="Yamaoka S."/>
            <person name="Nishihama R."/>
            <person name="Nakamura Y."/>
            <person name="Berger F."/>
            <person name="Adam C."/>
            <person name="Aki S.S."/>
            <person name="Althoff F."/>
            <person name="Araki T."/>
            <person name="Arteaga-Vazquez M.A."/>
            <person name="Balasubrmanian S."/>
            <person name="Barry K."/>
            <person name="Bauer D."/>
            <person name="Boehm C.R."/>
            <person name="Briginshaw L."/>
            <person name="Caballero-Perez J."/>
            <person name="Catarino B."/>
            <person name="Chen F."/>
            <person name="Chiyoda S."/>
            <person name="Chovatia M."/>
            <person name="Davies K.M."/>
            <person name="Delmans M."/>
            <person name="Demura T."/>
            <person name="Dierschke T."/>
            <person name="Dolan L."/>
            <person name="Dorantes-Acosta A.E."/>
            <person name="Eklund D.M."/>
            <person name="Florent S.N."/>
            <person name="Flores-Sandoval E."/>
            <person name="Fujiyama A."/>
            <person name="Fukuzawa H."/>
            <person name="Galik B."/>
            <person name="Grimanelli D."/>
            <person name="Grimwood J."/>
            <person name="Grossniklaus U."/>
            <person name="Hamada T."/>
            <person name="Haseloff J."/>
            <person name="Hetherington A.J."/>
            <person name="Higo A."/>
            <person name="Hirakawa Y."/>
            <person name="Hundley H.N."/>
            <person name="Ikeda Y."/>
            <person name="Inoue K."/>
            <person name="Inoue S.I."/>
            <person name="Ishida S."/>
            <person name="Jia Q."/>
            <person name="Kakita M."/>
            <person name="Kanazawa T."/>
            <person name="Kawai Y."/>
            <person name="Kawashima T."/>
            <person name="Kennedy M."/>
            <person name="Kinose K."/>
            <person name="Kinoshita T."/>
            <person name="Kohara Y."/>
            <person name="Koide E."/>
            <person name="Komatsu K."/>
            <person name="Kopischke S."/>
            <person name="Kubo M."/>
            <person name="Kyozuka J."/>
            <person name="Lagercrantz U."/>
            <person name="Lin S.S."/>
            <person name="Lindquist E."/>
            <person name="Lipzen A.M."/>
            <person name="Lu C.W."/>
            <person name="De Luna E."/>
            <person name="Martienssen R.A."/>
            <person name="Minamino N."/>
            <person name="Mizutani M."/>
            <person name="Mizutani M."/>
            <person name="Mochizuki N."/>
            <person name="Monte I."/>
            <person name="Mosher R."/>
            <person name="Nagasaki H."/>
            <person name="Nakagami H."/>
            <person name="Naramoto S."/>
            <person name="Nishitani K."/>
            <person name="Ohtani M."/>
            <person name="Okamoto T."/>
            <person name="Okumura M."/>
            <person name="Phillips J."/>
            <person name="Pollak B."/>
            <person name="Reinders A."/>
            <person name="Rovekamp M."/>
            <person name="Sano R."/>
            <person name="Sawa S."/>
            <person name="Schmid M.W."/>
            <person name="Shirakawa M."/>
            <person name="Solano R."/>
            <person name="Spunde A."/>
            <person name="Suetsugu N."/>
            <person name="Sugano S."/>
            <person name="Sugiyama A."/>
            <person name="Sun R."/>
            <person name="Suzuki Y."/>
            <person name="Takenaka M."/>
            <person name="Takezawa D."/>
            <person name="Tomogane H."/>
            <person name="Tsuzuki M."/>
            <person name="Ueda T."/>
            <person name="Umeda M."/>
            <person name="Ward J.M."/>
            <person name="Watanabe Y."/>
            <person name="Yazaki K."/>
            <person name="Yokoyama R."/>
            <person name="Yoshitake Y."/>
            <person name="Yotsui I."/>
            <person name="Zachgo S."/>
            <person name="Schmutz J."/>
        </authorList>
    </citation>
    <scope>NUCLEOTIDE SEQUENCE [LARGE SCALE GENOMIC DNA]</scope>
    <source>
        <strain evidence="17">Tak-1</strain>
    </source>
</reference>
<evidence type="ECO:0000256" key="11">
    <source>
        <dbReference type="ARBA" id="ARBA00023136"/>
    </source>
</evidence>
<feature type="binding site" evidence="12">
    <location>
        <position position="637"/>
    </location>
    <ligand>
        <name>ATP</name>
        <dbReference type="ChEBI" id="CHEBI:30616"/>
    </ligand>
</feature>